<dbReference type="InterPro" id="IPR003781">
    <property type="entry name" value="CoA-bd"/>
</dbReference>
<dbReference type="RefSeq" id="WP_290321068.1">
    <property type="nucleotide sequence ID" value="NZ_JAUFPN010000312.1"/>
</dbReference>
<keyword evidence="4" id="KW-0067">ATP-binding</keyword>
<dbReference type="InterPro" id="IPR036291">
    <property type="entry name" value="NAD(P)-bd_dom_sf"/>
</dbReference>
<dbReference type="Gene3D" id="3.40.50.720">
    <property type="entry name" value="NAD(P)-binding Rossmann-like Domain"/>
    <property type="match status" value="1"/>
</dbReference>
<dbReference type="Gene3D" id="3.30.1490.20">
    <property type="entry name" value="ATP-grasp fold, A domain"/>
    <property type="match status" value="1"/>
</dbReference>
<evidence type="ECO:0000256" key="1">
    <source>
        <dbReference type="ARBA" id="ARBA00022532"/>
    </source>
</evidence>
<dbReference type="SUPFAM" id="SSF56059">
    <property type="entry name" value="Glutathione synthetase ATP-binding domain-like"/>
    <property type="match status" value="1"/>
</dbReference>
<dbReference type="PANTHER" id="PTHR43334:SF1">
    <property type="entry name" value="3-HYDROXYPROPIONATE--COA LIGASE [ADP-FORMING]"/>
    <property type="match status" value="1"/>
</dbReference>
<dbReference type="InterPro" id="IPR051538">
    <property type="entry name" value="Acyl-CoA_Synth/Transferase"/>
</dbReference>
<dbReference type="Proteomes" id="UP001529369">
    <property type="component" value="Unassembled WGS sequence"/>
</dbReference>
<comment type="caution">
    <text evidence="6">The sequence shown here is derived from an EMBL/GenBank/DDBJ whole genome shotgun (WGS) entry which is preliminary data.</text>
</comment>
<gene>
    <name evidence="6" type="ORF">QWZ14_31600</name>
</gene>
<dbReference type="Gene3D" id="3.40.50.261">
    <property type="entry name" value="Succinyl-CoA synthetase domains"/>
    <property type="match status" value="2"/>
</dbReference>
<dbReference type="Gene3D" id="3.30.470.20">
    <property type="entry name" value="ATP-grasp fold, B domain"/>
    <property type="match status" value="1"/>
</dbReference>
<evidence type="ECO:0000313" key="7">
    <source>
        <dbReference type="Proteomes" id="UP001529369"/>
    </source>
</evidence>
<name>A0ABT8AGR0_9PROT</name>
<dbReference type="GO" id="GO:0016874">
    <property type="term" value="F:ligase activity"/>
    <property type="evidence" value="ECO:0007669"/>
    <property type="project" value="UniProtKB-KW"/>
</dbReference>
<accession>A0ABT8AGR0</accession>
<dbReference type="InterPro" id="IPR013815">
    <property type="entry name" value="ATP_grasp_subdomain_1"/>
</dbReference>
<reference evidence="7" key="1">
    <citation type="journal article" date="2019" name="Int. J. Syst. Evol. Microbiol.">
        <title>The Global Catalogue of Microorganisms (GCM) 10K type strain sequencing project: providing services to taxonomists for standard genome sequencing and annotation.</title>
        <authorList>
            <consortium name="The Broad Institute Genomics Platform"/>
            <consortium name="The Broad Institute Genome Sequencing Center for Infectious Disease"/>
            <person name="Wu L."/>
            <person name="Ma J."/>
        </authorList>
    </citation>
    <scope>NUCLEOTIDE SEQUENCE [LARGE SCALE GENOMIC DNA]</scope>
    <source>
        <strain evidence="7">CECT 7131</strain>
    </source>
</reference>
<dbReference type="SUPFAM" id="SSF52210">
    <property type="entry name" value="Succinyl-CoA synthetase domains"/>
    <property type="match status" value="2"/>
</dbReference>
<keyword evidence="1" id="KW-0816">Tricarboxylic acid cycle</keyword>
<dbReference type="SMART" id="SM00881">
    <property type="entry name" value="CoA_binding"/>
    <property type="match status" value="1"/>
</dbReference>
<evidence type="ECO:0000259" key="5">
    <source>
        <dbReference type="SMART" id="SM00881"/>
    </source>
</evidence>
<dbReference type="Pfam" id="PF13549">
    <property type="entry name" value="ATP-grasp_5"/>
    <property type="match status" value="1"/>
</dbReference>
<dbReference type="EMBL" id="JAUFPN010000312">
    <property type="protein sequence ID" value="MDN3568947.1"/>
    <property type="molecule type" value="Genomic_DNA"/>
</dbReference>
<dbReference type="PANTHER" id="PTHR43334">
    <property type="entry name" value="ACETATE--COA LIGASE [ADP-FORMING]"/>
    <property type="match status" value="1"/>
</dbReference>
<keyword evidence="7" id="KW-1185">Reference proteome</keyword>
<dbReference type="SUPFAM" id="SSF51735">
    <property type="entry name" value="NAD(P)-binding Rossmann-fold domains"/>
    <property type="match status" value="1"/>
</dbReference>
<dbReference type="InterPro" id="IPR016102">
    <property type="entry name" value="Succinyl-CoA_synth-like"/>
</dbReference>
<protein>
    <submittedName>
        <fullName evidence="6">Acetate--CoA ligase family protein</fullName>
    </submittedName>
</protein>
<evidence type="ECO:0000313" key="6">
    <source>
        <dbReference type="EMBL" id="MDN3568947.1"/>
    </source>
</evidence>
<evidence type="ECO:0000256" key="4">
    <source>
        <dbReference type="ARBA" id="ARBA00022840"/>
    </source>
</evidence>
<evidence type="ECO:0000256" key="2">
    <source>
        <dbReference type="ARBA" id="ARBA00022598"/>
    </source>
</evidence>
<feature type="domain" description="CoA-binding" evidence="5">
    <location>
        <begin position="8"/>
        <end position="102"/>
    </location>
</feature>
<keyword evidence="3" id="KW-0547">Nucleotide-binding</keyword>
<dbReference type="InterPro" id="IPR032875">
    <property type="entry name" value="Succ_CoA_lig_flav_dom"/>
</dbReference>
<keyword evidence="2 6" id="KW-0436">Ligase</keyword>
<proteinExistence type="predicted"/>
<dbReference type="Pfam" id="PF13380">
    <property type="entry name" value="CoA_binding_2"/>
    <property type="match status" value="1"/>
</dbReference>
<organism evidence="6 7">
    <name type="scientific">Paeniroseomonas aquatica</name>
    <dbReference type="NCBI Taxonomy" id="373043"/>
    <lineage>
        <taxon>Bacteria</taxon>
        <taxon>Pseudomonadati</taxon>
        <taxon>Pseudomonadota</taxon>
        <taxon>Alphaproteobacteria</taxon>
        <taxon>Acetobacterales</taxon>
        <taxon>Acetobacteraceae</taxon>
        <taxon>Paeniroseomonas</taxon>
    </lineage>
</organism>
<sequence>MPAPLESLFRARSVVLVGATDRSIWSGAAFANFARLGFTGRVHVVNRKGGTVHGLAAATSCRGLGEAVDAALLMVPEAAIPEAFADMNAAGIRNAVMLTSGFAEVGAEGAARQAALLAEARAQGVTLLGPNCLGFINYADRVPIWTTQPPLPVLRGGSIGVVSQSGATAGFVAAFAHRQGIGLSHQVSTGNEADVNVARVVDFLVDDPATTVIGLFLETVHDAGTLAAAARRALAAGKPIVAIKIGASANAARAAEAHTGSLVGDDRVFEAACRQLGIIRVPSIEALVFTAGLLAKTGAVRRRGLGLVSISGGVCEMAADQAEAAGVAVPALAPATVAALRAVLPAFGTPNNPLDVTGGAMLDPPLFERSLAPLGADPSLGMLACFMDLPDTAEEVAGFRGAIVRSIGAGFRAAGLPAVMLGVIPRPVTEVGRALLAETGITYFGSGVPQALGAIGRAFAWSARVEQGLPAPAMPALVGDRPASEHATLAYLAGRGLPTIPVTLARDAAAAVAAAGDGPVALKIASPDIAHKSDIGGVLLNLRGEAAITEGFARIQASVRAARPEARVDGILVAPMRGGGLELFVGVLRDPLWGPVLALGLGGLWVEALGDTSLRLLPVSPAEVEAMLAELRGARLLDGYRGSPAVDRAALAAVVAGIGEAALALGPGLVALEVNPLLATPGRIEALDALAIWETAP</sequence>
<evidence type="ECO:0000256" key="3">
    <source>
        <dbReference type="ARBA" id="ARBA00022741"/>
    </source>
</evidence>
<dbReference type="Pfam" id="PF13607">
    <property type="entry name" value="Succ_CoA_lig"/>
    <property type="match status" value="1"/>
</dbReference>